<feature type="chain" id="PRO_5039631104" evidence="2">
    <location>
        <begin position="28"/>
        <end position="177"/>
    </location>
</feature>
<dbReference type="Proteomes" id="UP000265419">
    <property type="component" value="Unassembled WGS sequence"/>
</dbReference>
<name>A0A399JDJ2_9MICC</name>
<organism evidence="3 4">
    <name type="scientific">Galactobacter valiniphilus</name>
    <dbReference type="NCBI Taxonomy" id="2676122"/>
    <lineage>
        <taxon>Bacteria</taxon>
        <taxon>Bacillati</taxon>
        <taxon>Actinomycetota</taxon>
        <taxon>Actinomycetes</taxon>
        <taxon>Micrococcales</taxon>
        <taxon>Micrococcaceae</taxon>
        <taxon>Galactobacter</taxon>
    </lineage>
</organism>
<keyword evidence="4" id="KW-1185">Reference proteome</keyword>
<evidence type="ECO:0000313" key="3">
    <source>
        <dbReference type="EMBL" id="RII43284.1"/>
    </source>
</evidence>
<dbReference type="EMBL" id="QQXK01000004">
    <property type="protein sequence ID" value="RII43284.1"/>
    <property type="molecule type" value="Genomic_DNA"/>
</dbReference>
<evidence type="ECO:0000256" key="2">
    <source>
        <dbReference type="SAM" id="SignalP"/>
    </source>
</evidence>
<evidence type="ECO:0000256" key="1">
    <source>
        <dbReference type="SAM" id="MobiDB-lite"/>
    </source>
</evidence>
<reference evidence="3 4" key="1">
    <citation type="submission" date="2018-07" db="EMBL/GenBank/DDBJ databases">
        <title>Arthrobacter sp. nov., isolated from raw cow's milk with high bacterial count.</title>
        <authorList>
            <person name="Hahne J."/>
            <person name="Isele D."/>
            <person name="Lipski A."/>
        </authorList>
    </citation>
    <scope>NUCLEOTIDE SEQUENCE [LARGE SCALE GENOMIC DNA]</scope>
    <source>
        <strain evidence="3 4">JZ R-35</strain>
    </source>
</reference>
<sequence>MNSQSVSRRARAALALTVVLPAALALSACNPVSPDKIASPTPSGSHLAAAHEATAPASASESASPEASASETAQPTLDGWTWADGSPVAPAEGAVRTAPEPDTSMLGESKDDWGLWANAVFTSTGQPLDLYTTGGMAKLVSTTGLVTVIDGKIASPFASGHDPFEGNAKALGRDGVD</sequence>
<dbReference type="AlphaFoldDB" id="A0A399JDJ2"/>
<proteinExistence type="predicted"/>
<evidence type="ECO:0000313" key="4">
    <source>
        <dbReference type="Proteomes" id="UP000265419"/>
    </source>
</evidence>
<comment type="caution">
    <text evidence="3">The sequence shown here is derived from an EMBL/GenBank/DDBJ whole genome shotgun (WGS) entry which is preliminary data.</text>
</comment>
<feature type="region of interest" description="Disordered" evidence="1">
    <location>
        <begin position="36"/>
        <end position="109"/>
    </location>
</feature>
<feature type="compositionally biased region" description="Low complexity" evidence="1">
    <location>
        <begin position="45"/>
        <end position="73"/>
    </location>
</feature>
<keyword evidence="2" id="KW-0732">Signal</keyword>
<accession>A0A399JDJ2</accession>
<protein>
    <submittedName>
        <fullName evidence="3">Uncharacterized protein</fullName>
    </submittedName>
</protein>
<gene>
    <name evidence="3" type="ORF">DWB68_02990</name>
</gene>
<feature type="signal peptide" evidence="2">
    <location>
        <begin position="1"/>
        <end position="27"/>
    </location>
</feature>
<dbReference type="RefSeq" id="WP_119423655.1">
    <property type="nucleotide sequence ID" value="NZ_QQXK01000004.1"/>
</dbReference>